<dbReference type="PANTHER" id="PTHR30093:SF2">
    <property type="entry name" value="TYPE II SECRETION SYSTEM PROTEIN H"/>
    <property type="match status" value="1"/>
</dbReference>
<keyword evidence="1" id="KW-1133">Transmembrane helix</keyword>
<keyword evidence="1" id="KW-0812">Transmembrane</keyword>
<gene>
    <name evidence="3" type="ORF">Enr8_35880</name>
</gene>
<organism evidence="3 4">
    <name type="scientific">Blastopirellula retiformator</name>
    <dbReference type="NCBI Taxonomy" id="2527970"/>
    <lineage>
        <taxon>Bacteria</taxon>
        <taxon>Pseudomonadati</taxon>
        <taxon>Planctomycetota</taxon>
        <taxon>Planctomycetia</taxon>
        <taxon>Pirellulales</taxon>
        <taxon>Pirellulaceae</taxon>
        <taxon>Blastopirellula</taxon>
    </lineage>
</organism>
<dbReference type="InterPro" id="IPR012902">
    <property type="entry name" value="N_methyl_site"/>
</dbReference>
<dbReference type="InterPro" id="IPR027558">
    <property type="entry name" value="Pre_pil_HX9DG_C"/>
</dbReference>
<dbReference type="Proteomes" id="UP000318878">
    <property type="component" value="Unassembled WGS sequence"/>
</dbReference>
<dbReference type="Pfam" id="PF07596">
    <property type="entry name" value="SBP_bac_10"/>
    <property type="match status" value="1"/>
</dbReference>
<protein>
    <recommendedName>
        <fullName evidence="2">DUF1559 domain-containing protein</fullName>
    </recommendedName>
</protein>
<dbReference type="InterPro" id="IPR045584">
    <property type="entry name" value="Pilin-like"/>
</dbReference>
<accession>A0A5C5UZ83</accession>
<evidence type="ECO:0000259" key="2">
    <source>
        <dbReference type="Pfam" id="PF07596"/>
    </source>
</evidence>
<evidence type="ECO:0000313" key="4">
    <source>
        <dbReference type="Proteomes" id="UP000318878"/>
    </source>
</evidence>
<dbReference type="EMBL" id="SJPF01000004">
    <property type="protein sequence ID" value="TWT31664.1"/>
    <property type="molecule type" value="Genomic_DNA"/>
</dbReference>
<feature type="transmembrane region" description="Helical" evidence="1">
    <location>
        <begin position="12"/>
        <end position="35"/>
    </location>
</feature>
<dbReference type="InterPro" id="IPR011453">
    <property type="entry name" value="DUF1559"/>
</dbReference>
<dbReference type="NCBIfam" id="TIGR02532">
    <property type="entry name" value="IV_pilin_GFxxxE"/>
    <property type="match status" value="1"/>
</dbReference>
<name>A0A5C5UZ83_9BACT</name>
<keyword evidence="4" id="KW-1185">Reference proteome</keyword>
<dbReference type="RefSeq" id="WP_246120139.1">
    <property type="nucleotide sequence ID" value="NZ_SJPF01000004.1"/>
</dbReference>
<comment type="caution">
    <text evidence="3">The sequence shown here is derived from an EMBL/GenBank/DDBJ whole genome shotgun (WGS) entry which is preliminary data.</text>
</comment>
<proteinExistence type="predicted"/>
<dbReference type="Gene3D" id="3.30.700.10">
    <property type="entry name" value="Glycoprotein, Type 4 Pilin"/>
    <property type="match status" value="1"/>
</dbReference>
<evidence type="ECO:0000313" key="3">
    <source>
        <dbReference type="EMBL" id="TWT31664.1"/>
    </source>
</evidence>
<feature type="domain" description="DUF1559" evidence="2">
    <location>
        <begin position="36"/>
        <end position="293"/>
    </location>
</feature>
<dbReference type="AlphaFoldDB" id="A0A5C5UZ83"/>
<dbReference type="SUPFAM" id="SSF54523">
    <property type="entry name" value="Pili subunits"/>
    <property type="match status" value="1"/>
</dbReference>
<dbReference type="Pfam" id="PF07963">
    <property type="entry name" value="N_methyl"/>
    <property type="match status" value="1"/>
</dbReference>
<sequence length="311" mass="33870">MLRISLHKRPGFTLVELLVVIAIIGVLIALLLPAVQQAREAARRMQCTNQLKQAALALHNYADTHRKLPAAAYDAASASGMSLWVRLAPFMEQGAFYDRYRDTENWNSTSNLDLLLDAPMESIRCPSGSVDRYSGSVASRCEYYTTHYYGILGPIGENAANGNTEYNYLDEIPGEIATEGMFTLATNDVRTSIGFEGITDGTSNTLAFGEICWNDYTAYREYTLGMVDYGGSTGMGAFTYKSVKWPINIGLHSTSAVYSAFSNNGPFGSHHPGGANFALGDGSVRFIPETIDMSNYLGMASRNGGEVVEIP</sequence>
<reference evidence="3 4" key="1">
    <citation type="submission" date="2019-02" db="EMBL/GenBank/DDBJ databases">
        <title>Deep-cultivation of Planctomycetes and their phenomic and genomic characterization uncovers novel biology.</title>
        <authorList>
            <person name="Wiegand S."/>
            <person name="Jogler M."/>
            <person name="Boedeker C."/>
            <person name="Pinto D."/>
            <person name="Vollmers J."/>
            <person name="Rivas-Marin E."/>
            <person name="Kohn T."/>
            <person name="Peeters S.H."/>
            <person name="Heuer A."/>
            <person name="Rast P."/>
            <person name="Oberbeckmann S."/>
            <person name="Bunk B."/>
            <person name="Jeske O."/>
            <person name="Meyerdierks A."/>
            <person name="Storesund J.E."/>
            <person name="Kallscheuer N."/>
            <person name="Luecker S."/>
            <person name="Lage O.M."/>
            <person name="Pohl T."/>
            <person name="Merkel B.J."/>
            <person name="Hornburger P."/>
            <person name="Mueller R.-W."/>
            <person name="Bruemmer F."/>
            <person name="Labrenz M."/>
            <person name="Spormann A.M."/>
            <person name="Op Den Camp H."/>
            <person name="Overmann J."/>
            <person name="Amann R."/>
            <person name="Jetten M.S.M."/>
            <person name="Mascher T."/>
            <person name="Medema M.H."/>
            <person name="Devos D.P."/>
            <person name="Kaster A.-K."/>
            <person name="Ovreas L."/>
            <person name="Rohde M."/>
            <person name="Galperin M.Y."/>
            <person name="Jogler C."/>
        </authorList>
    </citation>
    <scope>NUCLEOTIDE SEQUENCE [LARGE SCALE GENOMIC DNA]</scope>
    <source>
        <strain evidence="3 4">Enr8</strain>
    </source>
</reference>
<dbReference type="NCBIfam" id="TIGR04294">
    <property type="entry name" value="pre_pil_HX9DG"/>
    <property type="match status" value="1"/>
</dbReference>
<evidence type="ECO:0000256" key="1">
    <source>
        <dbReference type="SAM" id="Phobius"/>
    </source>
</evidence>
<dbReference type="PANTHER" id="PTHR30093">
    <property type="entry name" value="GENERAL SECRETION PATHWAY PROTEIN G"/>
    <property type="match status" value="1"/>
</dbReference>
<keyword evidence="1" id="KW-0472">Membrane</keyword>